<dbReference type="GO" id="GO:0005886">
    <property type="term" value="C:plasma membrane"/>
    <property type="evidence" value="ECO:0007669"/>
    <property type="project" value="UniProtKB-SubCell"/>
</dbReference>
<evidence type="ECO:0000256" key="2">
    <source>
        <dbReference type="ARBA" id="ARBA00007531"/>
    </source>
</evidence>
<proteinExistence type="inferred from homology"/>
<evidence type="ECO:0000256" key="6">
    <source>
        <dbReference type="ARBA" id="ARBA00023136"/>
    </source>
</evidence>
<dbReference type="Proteomes" id="UP000051677">
    <property type="component" value="Unassembled WGS sequence"/>
</dbReference>
<keyword evidence="3" id="KW-1003">Cell membrane</keyword>
<evidence type="ECO:0000256" key="3">
    <source>
        <dbReference type="ARBA" id="ARBA00022475"/>
    </source>
</evidence>
<evidence type="ECO:0000256" key="4">
    <source>
        <dbReference type="ARBA" id="ARBA00022692"/>
    </source>
</evidence>
<evidence type="ECO:0000313" key="8">
    <source>
        <dbReference type="EMBL" id="KQH75810.1"/>
    </source>
</evidence>
<dbReference type="AlphaFoldDB" id="A0A0Q2LJ27"/>
<dbReference type="InterPro" id="IPR008693">
    <property type="entry name" value="MmpS"/>
</dbReference>
<keyword evidence="5" id="KW-1133">Transmembrane helix</keyword>
<dbReference type="Gene3D" id="2.60.40.2880">
    <property type="entry name" value="MmpS1-5, C-terminal soluble domain"/>
    <property type="match status" value="1"/>
</dbReference>
<evidence type="ECO:0008006" key="10">
    <source>
        <dbReference type="Google" id="ProtNLM"/>
    </source>
</evidence>
<dbReference type="Pfam" id="PF05423">
    <property type="entry name" value="Mycobact_memb"/>
    <property type="match status" value="1"/>
</dbReference>
<dbReference type="EMBL" id="LKTM01000366">
    <property type="protein sequence ID" value="KQH75810.1"/>
    <property type="molecule type" value="Genomic_DNA"/>
</dbReference>
<evidence type="ECO:0000256" key="5">
    <source>
        <dbReference type="ARBA" id="ARBA00022989"/>
    </source>
</evidence>
<dbReference type="InterPro" id="IPR038468">
    <property type="entry name" value="MmpS_C"/>
</dbReference>
<keyword evidence="6" id="KW-0472">Membrane</keyword>
<feature type="signal peptide" evidence="7">
    <location>
        <begin position="1"/>
        <end position="30"/>
    </location>
</feature>
<comment type="subcellular location">
    <subcellularLocation>
        <location evidence="1">Cell membrane</location>
    </subcellularLocation>
</comment>
<feature type="chain" id="PRO_5006194234" description="Secreted protein" evidence="7">
    <location>
        <begin position="31"/>
        <end position="209"/>
    </location>
</feature>
<evidence type="ECO:0000256" key="7">
    <source>
        <dbReference type="SAM" id="SignalP"/>
    </source>
</evidence>
<evidence type="ECO:0000313" key="9">
    <source>
        <dbReference type="Proteomes" id="UP000051677"/>
    </source>
</evidence>
<comment type="caution">
    <text evidence="8">The sequence shown here is derived from an EMBL/GenBank/DDBJ whole genome shotgun (WGS) entry which is preliminary data.</text>
</comment>
<dbReference type="RefSeq" id="WP_055581219.1">
    <property type="nucleotide sequence ID" value="NZ_LKTM01000366.1"/>
</dbReference>
<keyword evidence="4" id="KW-0812">Transmembrane</keyword>
<sequence>MSTTRSSIPPLLMCAATAFITVAVPAPAEAAPDTCVSGYVWREARPSDHVCVTPAVRTRTQQENANPTNHRSPNGGAYGPNTCVNGYVWREAFDGDTICVTPDERSATLADNAAAASRVAAPQSPAGGNVVFEVFGPGDVYSVVTDPDTGLYSNASLPFRRTTTVGADVTMLQVVATGKQSNPGCRITLNGKVVAEKPVGGDAHCIYTR</sequence>
<gene>
    <name evidence="8" type="ORF">AO501_01400</name>
</gene>
<organism evidence="8 9">
    <name type="scientific">Mycobacterium gordonae</name>
    <dbReference type="NCBI Taxonomy" id="1778"/>
    <lineage>
        <taxon>Bacteria</taxon>
        <taxon>Bacillati</taxon>
        <taxon>Actinomycetota</taxon>
        <taxon>Actinomycetes</taxon>
        <taxon>Mycobacteriales</taxon>
        <taxon>Mycobacteriaceae</taxon>
        <taxon>Mycobacterium</taxon>
    </lineage>
</organism>
<accession>A0A0Q2LJ27</accession>
<name>A0A0Q2LJ27_MYCGO</name>
<protein>
    <recommendedName>
        <fullName evidence="10">Secreted protein</fullName>
    </recommendedName>
</protein>
<comment type="similarity">
    <text evidence="2">Belongs to the MmpS family.</text>
</comment>
<keyword evidence="7" id="KW-0732">Signal</keyword>
<dbReference type="OrthoDB" id="4548672at2"/>
<evidence type="ECO:0000256" key="1">
    <source>
        <dbReference type="ARBA" id="ARBA00004236"/>
    </source>
</evidence>
<dbReference type="STRING" id="1778.A9W97_26730"/>
<reference evidence="8 9" key="1">
    <citation type="submission" date="2015-10" db="EMBL/GenBank/DDBJ databases">
        <title>Mycobacterium gordonae draft genome assembly.</title>
        <authorList>
            <person name="Ustinova V."/>
            <person name="Smirnova T."/>
            <person name="Blagodatskikh K."/>
            <person name="Varlamov D."/>
            <person name="Larionova E."/>
            <person name="Chernousova L."/>
        </authorList>
    </citation>
    <scope>NUCLEOTIDE SEQUENCE [LARGE SCALE GENOMIC DNA]</scope>
    <source>
        <strain evidence="8 9">CTRI 14-8773</strain>
    </source>
</reference>